<gene>
    <name evidence="3" type="ORF">LQG66_32755</name>
</gene>
<sequence length="58" mass="6527">MSCARRSRRGSERSFSSTRDANEWRENRSLAMTLTGRLNMVVTYVVFAFVGAIVLGLV</sequence>
<reference evidence="3" key="1">
    <citation type="journal article" date="2024" name="Antonie Van Leeuwenhoek">
        <title>Bradyrhizobium ontarionense sp. nov., a novel bacterial symbiont isolated from Aeschynomene indica (Indian jointvetch), harbours photosynthesis, nitrogen fixation and nitrous oxide (N2O) reductase genes.</title>
        <authorList>
            <person name="Bromfield E.S.P."/>
            <person name="Cloutier S."/>
        </authorList>
    </citation>
    <scope>NUCLEOTIDE SEQUENCE</scope>
    <source>
        <strain evidence="3">A19</strain>
    </source>
</reference>
<keyword evidence="4" id="KW-1185">Reference proteome</keyword>
<feature type="transmembrane region" description="Helical" evidence="2">
    <location>
        <begin position="38"/>
        <end position="57"/>
    </location>
</feature>
<evidence type="ECO:0000256" key="2">
    <source>
        <dbReference type="SAM" id="Phobius"/>
    </source>
</evidence>
<name>A0ABY3RAD0_9BRAD</name>
<organism evidence="3 4">
    <name type="scientific">Bradyrhizobium ontarionense</name>
    <dbReference type="NCBI Taxonomy" id="2898149"/>
    <lineage>
        <taxon>Bacteria</taxon>
        <taxon>Pseudomonadati</taxon>
        <taxon>Pseudomonadota</taxon>
        <taxon>Alphaproteobacteria</taxon>
        <taxon>Hyphomicrobiales</taxon>
        <taxon>Nitrobacteraceae</taxon>
        <taxon>Bradyrhizobium</taxon>
    </lineage>
</organism>
<accession>A0ABY3RAD0</accession>
<proteinExistence type="predicted"/>
<keyword evidence="2" id="KW-0812">Transmembrane</keyword>
<dbReference type="EMBL" id="CP088156">
    <property type="protein sequence ID" value="UFZ03914.1"/>
    <property type="molecule type" value="Genomic_DNA"/>
</dbReference>
<dbReference type="RefSeq" id="WP_231319927.1">
    <property type="nucleotide sequence ID" value="NZ_CP088156.1"/>
</dbReference>
<keyword evidence="2" id="KW-1133">Transmembrane helix</keyword>
<evidence type="ECO:0000256" key="1">
    <source>
        <dbReference type="SAM" id="MobiDB-lite"/>
    </source>
</evidence>
<evidence type="ECO:0000313" key="4">
    <source>
        <dbReference type="Proteomes" id="UP001431010"/>
    </source>
</evidence>
<protein>
    <submittedName>
        <fullName evidence="3">Uncharacterized protein</fullName>
    </submittedName>
</protein>
<keyword evidence="2" id="KW-0472">Membrane</keyword>
<evidence type="ECO:0000313" key="3">
    <source>
        <dbReference type="EMBL" id="UFZ03914.1"/>
    </source>
</evidence>
<dbReference type="Proteomes" id="UP001431010">
    <property type="component" value="Chromosome"/>
</dbReference>
<feature type="region of interest" description="Disordered" evidence="1">
    <location>
        <begin position="1"/>
        <end position="20"/>
    </location>
</feature>